<feature type="transmembrane region" description="Helical" evidence="6">
    <location>
        <begin position="125"/>
        <end position="150"/>
    </location>
</feature>
<dbReference type="AlphaFoldDB" id="A0A2Z4Y137"/>
<evidence type="ECO:0000313" key="8">
    <source>
        <dbReference type="EMBL" id="AXA34669.1"/>
    </source>
</evidence>
<dbReference type="KEGG" id="fad:CDH04_00230"/>
<dbReference type="SUPFAM" id="SSF103473">
    <property type="entry name" value="MFS general substrate transporter"/>
    <property type="match status" value="1"/>
</dbReference>
<evidence type="ECO:0000313" key="9">
    <source>
        <dbReference type="EMBL" id="QIW11162.1"/>
    </source>
</evidence>
<dbReference type="Gene3D" id="1.20.1250.20">
    <property type="entry name" value="MFS general substrate transporter like domains"/>
    <property type="match status" value="2"/>
</dbReference>
<evidence type="ECO:0000256" key="4">
    <source>
        <dbReference type="ARBA" id="ARBA00022989"/>
    </source>
</evidence>
<evidence type="ECO:0000256" key="3">
    <source>
        <dbReference type="ARBA" id="ARBA00022692"/>
    </source>
</evidence>
<feature type="transmembrane region" description="Helical" evidence="6">
    <location>
        <begin position="59"/>
        <end position="78"/>
    </location>
</feature>
<evidence type="ECO:0000256" key="5">
    <source>
        <dbReference type="ARBA" id="ARBA00023136"/>
    </source>
</evidence>
<dbReference type="GO" id="GO:0035435">
    <property type="term" value="P:phosphate ion transmembrane transport"/>
    <property type="evidence" value="ECO:0007669"/>
    <property type="project" value="TreeGrafter"/>
</dbReference>
<dbReference type="EMBL" id="CP043424">
    <property type="protein sequence ID" value="QIW11162.1"/>
    <property type="molecule type" value="Genomic_DNA"/>
</dbReference>
<feature type="transmembrane region" description="Helical" evidence="6">
    <location>
        <begin position="99"/>
        <end position="119"/>
    </location>
</feature>
<feature type="transmembrane region" description="Helical" evidence="6">
    <location>
        <begin position="329"/>
        <end position="347"/>
    </location>
</feature>
<keyword evidence="4 6" id="KW-1133">Transmembrane helix</keyword>
<proteinExistence type="inferred from homology"/>
<feature type="transmembrane region" description="Helical" evidence="6">
    <location>
        <begin position="353"/>
        <end position="382"/>
    </location>
</feature>
<dbReference type="GO" id="GO:0061513">
    <property type="term" value="F:glucose 6-phosphate:phosphate antiporter activity"/>
    <property type="evidence" value="ECO:0007669"/>
    <property type="project" value="TreeGrafter"/>
</dbReference>
<feature type="transmembrane region" description="Helical" evidence="6">
    <location>
        <begin position="262"/>
        <end position="280"/>
    </location>
</feature>
<dbReference type="InterPro" id="IPR036259">
    <property type="entry name" value="MFS_trans_sf"/>
</dbReference>
<keyword evidence="5 6" id="KW-0472">Membrane</keyword>
<evidence type="ECO:0000313" key="11">
    <source>
        <dbReference type="Proteomes" id="UP000681131"/>
    </source>
</evidence>
<feature type="domain" description="Major facilitator superfamily (MFS) profile" evidence="7">
    <location>
        <begin position="29"/>
        <end position="453"/>
    </location>
</feature>
<dbReference type="InterPro" id="IPR051337">
    <property type="entry name" value="OPA_Antiporter"/>
</dbReference>
<protein>
    <submittedName>
        <fullName evidence="8">Hexose phosphate transporter</fullName>
    </submittedName>
    <submittedName>
        <fullName evidence="9">Hexose-6-phosphate:phosphate antiporter</fullName>
    </submittedName>
</protein>
<feature type="transmembrane region" description="Helical" evidence="6">
    <location>
        <begin position="425"/>
        <end position="448"/>
    </location>
</feature>
<dbReference type="GO" id="GO:0005886">
    <property type="term" value="C:plasma membrane"/>
    <property type="evidence" value="ECO:0007669"/>
    <property type="project" value="TreeGrafter"/>
</dbReference>
<feature type="transmembrane region" description="Helical" evidence="6">
    <location>
        <begin position="394"/>
        <end position="413"/>
    </location>
</feature>
<organism evidence="8 10">
    <name type="scientific">Francisella adeliensis</name>
    <dbReference type="NCBI Taxonomy" id="2007306"/>
    <lineage>
        <taxon>Bacteria</taxon>
        <taxon>Pseudomonadati</taxon>
        <taxon>Pseudomonadota</taxon>
        <taxon>Gammaproteobacteria</taxon>
        <taxon>Thiotrichales</taxon>
        <taxon>Francisellaceae</taxon>
        <taxon>Francisella</taxon>
    </lineage>
</organism>
<keyword evidence="3 6" id="KW-0812">Transmembrane</keyword>
<dbReference type="GO" id="GO:0012505">
    <property type="term" value="C:endomembrane system"/>
    <property type="evidence" value="ECO:0007669"/>
    <property type="project" value="UniProtKB-SubCell"/>
</dbReference>
<dbReference type="PROSITE" id="PS00942">
    <property type="entry name" value="GLPT"/>
    <property type="match status" value="1"/>
</dbReference>
<dbReference type="OrthoDB" id="9766638at2"/>
<dbReference type="PROSITE" id="PS50850">
    <property type="entry name" value="MFS"/>
    <property type="match status" value="1"/>
</dbReference>
<comment type="subcellular location">
    <subcellularLocation>
        <location evidence="1">Endomembrane system</location>
        <topology evidence="1">Multi-pass membrane protein</topology>
    </subcellularLocation>
</comment>
<dbReference type="Proteomes" id="UP000251120">
    <property type="component" value="Chromosome"/>
</dbReference>
<dbReference type="InterPro" id="IPR011701">
    <property type="entry name" value="MFS"/>
</dbReference>
<name>A0A2Z4Y137_9GAMM</name>
<evidence type="ECO:0000259" key="7">
    <source>
        <dbReference type="PROSITE" id="PS50850"/>
    </source>
</evidence>
<evidence type="ECO:0000313" key="10">
    <source>
        <dbReference type="Proteomes" id="UP000251120"/>
    </source>
</evidence>
<evidence type="ECO:0000256" key="1">
    <source>
        <dbReference type="ARBA" id="ARBA00004127"/>
    </source>
</evidence>
<dbReference type="NCBIfam" id="NF007107">
    <property type="entry name" value="PRK09556.1"/>
    <property type="match status" value="1"/>
</dbReference>
<dbReference type="InterPro" id="IPR021159">
    <property type="entry name" value="Sugar-P_transporter_CS"/>
</dbReference>
<reference evidence="9 11" key="2">
    <citation type="submission" date="2019-08" db="EMBL/GenBank/DDBJ databases">
        <title>Complete genome sequences of Francisella adeliensis (FSC1325 and FSC1326).</title>
        <authorList>
            <person name="Ohrman C."/>
            <person name="Uneklint I."/>
            <person name="Vallesi A."/>
            <person name="Karlsson L."/>
            <person name="Sjodin A."/>
        </authorList>
    </citation>
    <scope>NUCLEOTIDE SEQUENCE [LARGE SCALE GENOMIC DNA]</scope>
    <source>
        <strain evidence="9 11">FSC1325</strain>
    </source>
</reference>
<feature type="transmembrane region" description="Helical" evidence="6">
    <location>
        <begin position="171"/>
        <end position="189"/>
    </location>
</feature>
<gene>
    <name evidence="9" type="primary">uhpT</name>
    <name evidence="8" type="ORF">CDH04_00230</name>
    <name evidence="9" type="ORF">FZC43_00230</name>
</gene>
<evidence type="ECO:0000256" key="2">
    <source>
        <dbReference type="ARBA" id="ARBA00009598"/>
    </source>
</evidence>
<dbReference type="PANTHER" id="PTHR43826">
    <property type="entry name" value="GLUCOSE-6-PHOSPHATE EXCHANGER SLC37A4"/>
    <property type="match status" value="1"/>
</dbReference>
<dbReference type="EMBL" id="CP021781">
    <property type="protein sequence ID" value="AXA34669.1"/>
    <property type="molecule type" value="Genomic_DNA"/>
</dbReference>
<accession>A0A2Z4Y137</accession>
<evidence type="ECO:0000256" key="6">
    <source>
        <dbReference type="SAM" id="Phobius"/>
    </source>
</evidence>
<dbReference type="InterPro" id="IPR000849">
    <property type="entry name" value="Sugar_P_transporter"/>
</dbReference>
<reference evidence="8 10" key="1">
    <citation type="submission" date="2017-06" db="EMBL/GenBank/DDBJ databases">
        <title>Complete genome of Francisella adeliensis.</title>
        <authorList>
            <person name="Vallesi A."/>
            <person name="Sjodin A."/>
        </authorList>
    </citation>
    <scope>NUCLEOTIDE SEQUENCE [LARGE SCALE GENOMIC DNA]</scope>
    <source>
        <strain evidence="8 10">FDC440</strain>
    </source>
</reference>
<dbReference type="InterPro" id="IPR020846">
    <property type="entry name" value="MFS_dom"/>
</dbReference>
<dbReference type="PIRSF" id="PIRSF002808">
    <property type="entry name" value="Hexose_phosphate_transp"/>
    <property type="match status" value="1"/>
</dbReference>
<feature type="transmembrane region" description="Helical" evidence="6">
    <location>
        <begin position="300"/>
        <end position="320"/>
    </location>
</feature>
<feature type="transmembrane region" description="Helical" evidence="6">
    <location>
        <begin position="195"/>
        <end position="214"/>
    </location>
</feature>
<dbReference type="Pfam" id="PF07690">
    <property type="entry name" value="MFS_1"/>
    <property type="match status" value="1"/>
</dbReference>
<feature type="transmembrane region" description="Helical" evidence="6">
    <location>
        <begin position="30"/>
        <end position="47"/>
    </location>
</feature>
<sequence length="466" mass="51328">MSLLKIFDQKRIPTMSLSVEERKKVWLNKFIKSYLVVFIGYLSMYMIRKNFNIAQNDMIHDYGLSFTELGLIGLGFSITYGLGKTVTTYYFDGKNTKQVLPFMLILSAICMVSFGLSLGSGTYSLFLMVGFYALSGFFQSSGGSCSYSTITKWTPRKKRGFFLGLWNMSHNIGGALAAGVAIFGSQVVFNGNVVGMFIFPSILCLIIGFVGLTIGNDSPEAYGLGTAEELFEEPESEEDAFVKKENISKWEIFKKYIIFNKVIWILCFANVFLYVVRIGVDQWSPVYAHEVLGFSTETSAWSYALFEAGALTGTLMWGLLSDLVNGRRGATALASLVATIILLYMYQSATSELVYMIVLFLLGFCVFGPQLLIGVAAVGFVPKQGVAVADGVKGTFAYLLGDSFAKLGLGMLADEKISIFGATGWSGTFTALYVAAIICFVLMLFVAIAEEKKIKINKEYYSKSDN</sequence>
<dbReference type="Proteomes" id="UP000681131">
    <property type="component" value="Chromosome"/>
</dbReference>
<comment type="similarity">
    <text evidence="2">Belongs to the major facilitator superfamily. Organophosphate:Pi antiporter (OPA) (TC 2.A.1.4) family.</text>
</comment>
<keyword evidence="11" id="KW-1185">Reference proteome</keyword>
<dbReference type="PANTHER" id="PTHR43826:SF2">
    <property type="entry name" value="HEXOSE-6-PHOSPHATE:PHOSPHATE ANTIPORTER"/>
    <property type="match status" value="1"/>
</dbReference>